<comment type="caution">
    <text evidence="4">The sequence shown here is derived from an EMBL/GenBank/DDBJ whole genome shotgun (WGS) entry which is preliminary data.</text>
</comment>
<feature type="domain" description="LytR/CpsA/Psr regulator C-terminal" evidence="3">
    <location>
        <begin position="82"/>
        <end position="167"/>
    </location>
</feature>
<keyword evidence="5" id="KW-1185">Reference proteome</keyword>
<keyword evidence="2" id="KW-0812">Transmembrane</keyword>
<keyword evidence="2" id="KW-0472">Membrane</keyword>
<protein>
    <recommendedName>
        <fullName evidence="3">LytR/CpsA/Psr regulator C-terminal domain-containing protein</fullName>
    </recommendedName>
</protein>
<dbReference type="RefSeq" id="WP_006680420.1">
    <property type="nucleotide sequence ID" value="NZ_JH815208.1"/>
</dbReference>
<dbReference type="EMBL" id="AGWQ01000002">
    <property type="protein sequence ID" value="EJZ88353.1"/>
    <property type="molecule type" value="Genomic_DNA"/>
</dbReference>
<reference evidence="4 5" key="1">
    <citation type="submission" date="2012-07" db="EMBL/GenBank/DDBJ databases">
        <title>The Genome Sequence of Actinomyces turicensis ACS-279-V-COL4.</title>
        <authorList>
            <consortium name="The Broad Institute Genome Sequencing Platform"/>
            <person name="Earl A."/>
            <person name="Ward D."/>
            <person name="Feldgarden M."/>
            <person name="Gevers D."/>
            <person name="Saerens B."/>
            <person name="Vaneechoutte M."/>
            <person name="Walker B."/>
            <person name="Young S.K."/>
            <person name="Zeng Q."/>
            <person name="Gargeya S."/>
            <person name="Fitzgerald M."/>
            <person name="Haas B."/>
            <person name="Abouelleil A."/>
            <person name="Alvarado L."/>
            <person name="Arachchi H.M."/>
            <person name="Berlin A."/>
            <person name="Chapman S.B."/>
            <person name="Goldberg J."/>
            <person name="Griggs A."/>
            <person name="Gujja S."/>
            <person name="Hansen M."/>
            <person name="Howarth C."/>
            <person name="Imamovic A."/>
            <person name="Larimer J."/>
            <person name="McCowen C."/>
            <person name="Montmayeur A."/>
            <person name="Murphy C."/>
            <person name="Neiman D."/>
            <person name="Pearson M."/>
            <person name="Priest M."/>
            <person name="Roberts A."/>
            <person name="Saif S."/>
            <person name="Shea T."/>
            <person name="Sisk P."/>
            <person name="Sykes S."/>
            <person name="Wortman J."/>
            <person name="Nusbaum C."/>
            <person name="Birren B."/>
        </authorList>
    </citation>
    <scope>NUCLEOTIDE SEQUENCE [LARGE SCALE GENOMIC DNA]</scope>
    <source>
        <strain evidence="4 5">ACS-279-V-Col4</strain>
    </source>
</reference>
<dbReference type="AlphaFoldDB" id="K0YXI4"/>
<evidence type="ECO:0000259" key="3">
    <source>
        <dbReference type="Pfam" id="PF13399"/>
    </source>
</evidence>
<dbReference type="STRING" id="883077.HMPREF9241_00214"/>
<evidence type="ECO:0000313" key="4">
    <source>
        <dbReference type="EMBL" id="EJZ88353.1"/>
    </source>
</evidence>
<evidence type="ECO:0000313" key="5">
    <source>
        <dbReference type="Proteomes" id="UP000003994"/>
    </source>
</evidence>
<evidence type="ECO:0000256" key="2">
    <source>
        <dbReference type="SAM" id="Phobius"/>
    </source>
</evidence>
<dbReference type="PATRIC" id="fig|883077.3.peg.209"/>
<organism evidence="4 5">
    <name type="scientific">Schaalia turicensis ACS-279-V-Col4</name>
    <dbReference type="NCBI Taxonomy" id="883077"/>
    <lineage>
        <taxon>Bacteria</taxon>
        <taxon>Bacillati</taxon>
        <taxon>Actinomycetota</taxon>
        <taxon>Actinomycetes</taxon>
        <taxon>Actinomycetales</taxon>
        <taxon>Actinomycetaceae</taxon>
        <taxon>Schaalia</taxon>
    </lineage>
</organism>
<accession>K0YXI4</accession>
<dbReference type="HOGENOM" id="CLU_104056_0_0_11"/>
<dbReference type="Gene3D" id="3.30.70.2390">
    <property type="match status" value="1"/>
</dbReference>
<dbReference type="Proteomes" id="UP000003994">
    <property type="component" value="Unassembled WGS sequence"/>
</dbReference>
<feature type="compositionally biased region" description="Low complexity" evidence="1">
    <location>
        <begin position="210"/>
        <end position="230"/>
    </location>
</feature>
<feature type="transmembrane region" description="Helical" evidence="2">
    <location>
        <begin position="26"/>
        <end position="48"/>
    </location>
</feature>
<sequence length="238" mass="24807">MSQPHPALSPRQRFLQERQRRQNMTFAVTIVIMLVLALLSALILTGIVSAPFGNSFSKAEKFATSGKVPCPPEKALPVDPASVKVQVLNTTSRQGIASDATEMLTAAGFAPAEPGNYSTEYAGTVEIDTGIAGVVDAYTVARFFPNSKVVLTDATDKSVTVLLGTFYDGALSADEIQQILKSTDALTAPAQCLPLSDDDLELIANGGQLGAQSGQSGQSGETPESGAPEEAATEESAS</sequence>
<keyword evidence="2" id="KW-1133">Transmembrane helix</keyword>
<evidence type="ECO:0000256" key="1">
    <source>
        <dbReference type="SAM" id="MobiDB-lite"/>
    </source>
</evidence>
<dbReference type="eggNOG" id="ENOG5032WRF">
    <property type="taxonomic scope" value="Bacteria"/>
</dbReference>
<feature type="region of interest" description="Disordered" evidence="1">
    <location>
        <begin position="205"/>
        <end position="238"/>
    </location>
</feature>
<dbReference type="InterPro" id="IPR027381">
    <property type="entry name" value="LytR/CpsA/Psr_C"/>
</dbReference>
<name>K0YXI4_9ACTO</name>
<gene>
    <name evidence="4" type="ORF">HMPREF9241_00214</name>
</gene>
<dbReference type="Pfam" id="PF13399">
    <property type="entry name" value="LytR_C"/>
    <property type="match status" value="1"/>
</dbReference>
<proteinExistence type="predicted"/>